<proteinExistence type="predicted"/>
<dbReference type="PROSITE" id="PS00028">
    <property type="entry name" value="ZINC_FINGER_C2H2_1"/>
    <property type="match status" value="5"/>
</dbReference>
<protein>
    <submittedName>
        <fullName evidence="8">LOW QUALITY PROTEIN: zinc finger protein 58-like</fullName>
    </submittedName>
</protein>
<dbReference type="InterPro" id="IPR036236">
    <property type="entry name" value="Znf_C2H2_sf"/>
</dbReference>
<keyword evidence="1" id="KW-0479">Metal-binding</keyword>
<dbReference type="AlphaFoldDB" id="A0A9C5ZB12"/>
<evidence type="ECO:0000313" key="8">
    <source>
        <dbReference type="RefSeq" id="XP_037895361.1"/>
    </source>
</evidence>
<accession>A0A9C5ZB12</accession>
<dbReference type="GO" id="GO:0045944">
    <property type="term" value="P:positive regulation of transcription by RNA polymerase II"/>
    <property type="evidence" value="ECO:0007669"/>
    <property type="project" value="UniProtKB-ARBA"/>
</dbReference>
<keyword evidence="2" id="KW-0677">Repeat</keyword>
<dbReference type="SMART" id="SM00355">
    <property type="entry name" value="ZnF_C2H2"/>
    <property type="match status" value="7"/>
</dbReference>
<feature type="domain" description="C2H2-type" evidence="6">
    <location>
        <begin position="105"/>
        <end position="133"/>
    </location>
</feature>
<dbReference type="Pfam" id="PF00096">
    <property type="entry name" value="zf-C2H2"/>
    <property type="match status" value="3"/>
</dbReference>
<evidence type="ECO:0000256" key="5">
    <source>
        <dbReference type="PROSITE-ProRule" id="PRU00042"/>
    </source>
</evidence>
<sequence length="264" mass="30708">MAVLLIIETVKTIRPESILYDQKSILYDQKERIRVKHQHLDPNYFKCDQCGKVMGNRCSLELHWEIHESNREKIHKCPVCGKAFAAWKVMRTHTLIHIPEEERKFRCGECGKSFGNQYLLNNHIRNVHLNKCAKVCDICGKSIRSSDVFERHMLEHTGQPPPEVSCDICGLKLSGPRGLKRHKTTQHPEGGKQESVCPICSKVSSNPFALKRHIKFNHEMANNHKCTICEKAFKRQTTLIVRNHNYCYKFVKIKFPKFAFIRNI</sequence>
<dbReference type="GO" id="GO:0000981">
    <property type="term" value="F:DNA-binding transcription factor activity, RNA polymerase II-specific"/>
    <property type="evidence" value="ECO:0007669"/>
    <property type="project" value="TreeGrafter"/>
</dbReference>
<evidence type="ECO:0000313" key="7">
    <source>
        <dbReference type="Proteomes" id="UP000092443"/>
    </source>
</evidence>
<evidence type="ECO:0000256" key="3">
    <source>
        <dbReference type="ARBA" id="ARBA00022771"/>
    </source>
</evidence>
<dbReference type="PANTHER" id="PTHR19818">
    <property type="entry name" value="ZINC FINGER PROTEIN ZIC AND GLI"/>
    <property type="match status" value="1"/>
</dbReference>
<dbReference type="InterPro" id="IPR050329">
    <property type="entry name" value="GLI_C2H2-zinc-finger"/>
</dbReference>
<evidence type="ECO:0000259" key="6">
    <source>
        <dbReference type="PROSITE" id="PS50157"/>
    </source>
</evidence>
<evidence type="ECO:0000256" key="1">
    <source>
        <dbReference type="ARBA" id="ARBA00022723"/>
    </source>
</evidence>
<dbReference type="InterPro" id="IPR013087">
    <property type="entry name" value="Znf_C2H2_type"/>
</dbReference>
<dbReference type="RefSeq" id="XP_037895361.1">
    <property type="nucleotide sequence ID" value="XM_038039433.1"/>
</dbReference>
<dbReference type="Gene3D" id="3.30.160.60">
    <property type="entry name" value="Classic Zinc Finger"/>
    <property type="match status" value="4"/>
</dbReference>
<dbReference type="GO" id="GO:0005634">
    <property type="term" value="C:nucleus"/>
    <property type="evidence" value="ECO:0007669"/>
    <property type="project" value="UniProtKB-ARBA"/>
</dbReference>
<gene>
    <name evidence="8" type="primary">LOC119641012</name>
</gene>
<dbReference type="Pfam" id="PF13912">
    <property type="entry name" value="zf-C2H2_6"/>
    <property type="match status" value="2"/>
</dbReference>
<dbReference type="KEGG" id="gfs:119641012"/>
<dbReference type="PROSITE" id="PS50157">
    <property type="entry name" value="ZINC_FINGER_C2H2_2"/>
    <property type="match status" value="4"/>
</dbReference>
<reference evidence="8" key="1">
    <citation type="submission" date="2025-08" db="UniProtKB">
        <authorList>
            <consortium name="RefSeq"/>
        </authorList>
    </citation>
    <scope>IDENTIFICATION</scope>
    <source>
        <tissue evidence="8">Whole body pupa</tissue>
    </source>
</reference>
<dbReference type="Proteomes" id="UP000092443">
    <property type="component" value="Unplaced"/>
</dbReference>
<dbReference type="GO" id="GO:0008270">
    <property type="term" value="F:zinc ion binding"/>
    <property type="evidence" value="ECO:0007669"/>
    <property type="project" value="UniProtKB-KW"/>
</dbReference>
<feature type="domain" description="C2H2-type" evidence="6">
    <location>
        <begin position="45"/>
        <end position="72"/>
    </location>
</feature>
<dbReference type="GO" id="GO:0000978">
    <property type="term" value="F:RNA polymerase II cis-regulatory region sequence-specific DNA binding"/>
    <property type="evidence" value="ECO:0007669"/>
    <property type="project" value="TreeGrafter"/>
</dbReference>
<dbReference type="GeneID" id="119641012"/>
<dbReference type="PANTHER" id="PTHR19818:SF139">
    <property type="entry name" value="PAIR-RULE PROTEIN ODD-PAIRED"/>
    <property type="match status" value="1"/>
</dbReference>
<keyword evidence="7" id="KW-1185">Reference proteome</keyword>
<evidence type="ECO:0000256" key="4">
    <source>
        <dbReference type="ARBA" id="ARBA00022833"/>
    </source>
</evidence>
<keyword evidence="4" id="KW-0862">Zinc</keyword>
<keyword evidence="3 5" id="KW-0863">Zinc-finger</keyword>
<feature type="domain" description="C2H2-type" evidence="6">
    <location>
        <begin position="134"/>
        <end position="161"/>
    </location>
</feature>
<feature type="domain" description="C2H2-type" evidence="6">
    <location>
        <begin position="75"/>
        <end position="102"/>
    </location>
</feature>
<evidence type="ECO:0000256" key="2">
    <source>
        <dbReference type="ARBA" id="ARBA00022737"/>
    </source>
</evidence>
<organism evidence="7 8">
    <name type="scientific">Glossina fuscipes</name>
    <dbReference type="NCBI Taxonomy" id="7396"/>
    <lineage>
        <taxon>Eukaryota</taxon>
        <taxon>Metazoa</taxon>
        <taxon>Ecdysozoa</taxon>
        <taxon>Arthropoda</taxon>
        <taxon>Hexapoda</taxon>
        <taxon>Insecta</taxon>
        <taxon>Pterygota</taxon>
        <taxon>Neoptera</taxon>
        <taxon>Endopterygota</taxon>
        <taxon>Diptera</taxon>
        <taxon>Brachycera</taxon>
        <taxon>Muscomorpha</taxon>
        <taxon>Hippoboscoidea</taxon>
        <taxon>Glossinidae</taxon>
        <taxon>Glossina</taxon>
    </lineage>
</organism>
<dbReference type="SUPFAM" id="SSF57667">
    <property type="entry name" value="beta-beta-alpha zinc fingers"/>
    <property type="match status" value="4"/>
</dbReference>
<name>A0A9C5ZB12_9MUSC</name>